<feature type="compositionally biased region" description="Basic and acidic residues" evidence="1">
    <location>
        <begin position="8"/>
        <end position="17"/>
    </location>
</feature>
<keyword evidence="2" id="KW-1133">Transmembrane helix</keyword>
<feature type="region of interest" description="Disordered" evidence="1">
    <location>
        <begin position="110"/>
        <end position="182"/>
    </location>
</feature>
<dbReference type="OrthoDB" id="2140426at2759"/>
<sequence length="273" mass="30454">MGDSASRGSDDHSKHSEAFPGSRYSLTQAVSRLNSLRTQTSTNTSSKNTAFYSAQSHFADTAGTAESFHTAEDTQASEQRSMRWQRAEKLNEQAEDENLVHSMARQYVLDAEALGPRTPDRTRRSTDASRGLGGDITSDDMREPSRGREPDSRGRDVDSRERSVTPERALSERLRDEEVEDDANEAQHFLSARLRYPPPRYSVRADSRVPAGAVLFALGFLLLPLWWVGAVFPRSAQSDVVRTWRKYNALMTLLSLPLLGLFLALGGWHATHS</sequence>
<gene>
    <name evidence="3" type="ORF">IWW36_001734</name>
</gene>
<feature type="transmembrane region" description="Helical" evidence="2">
    <location>
        <begin position="209"/>
        <end position="229"/>
    </location>
</feature>
<dbReference type="Proteomes" id="UP001139887">
    <property type="component" value="Unassembled WGS sequence"/>
</dbReference>
<feature type="transmembrane region" description="Helical" evidence="2">
    <location>
        <begin position="249"/>
        <end position="268"/>
    </location>
</feature>
<evidence type="ECO:0000256" key="1">
    <source>
        <dbReference type="SAM" id="MobiDB-lite"/>
    </source>
</evidence>
<feature type="compositionally biased region" description="Basic and acidic residues" evidence="1">
    <location>
        <begin position="118"/>
        <end position="127"/>
    </location>
</feature>
<keyword evidence="2" id="KW-0812">Transmembrane</keyword>
<accession>A0A9W8I8G5</accession>
<protein>
    <submittedName>
        <fullName evidence="3">Uncharacterized protein</fullName>
    </submittedName>
</protein>
<organism evidence="3 4">
    <name type="scientific">Coemansia brasiliensis</name>
    <dbReference type="NCBI Taxonomy" id="2650707"/>
    <lineage>
        <taxon>Eukaryota</taxon>
        <taxon>Fungi</taxon>
        <taxon>Fungi incertae sedis</taxon>
        <taxon>Zoopagomycota</taxon>
        <taxon>Kickxellomycotina</taxon>
        <taxon>Kickxellomycetes</taxon>
        <taxon>Kickxellales</taxon>
        <taxon>Kickxellaceae</taxon>
        <taxon>Coemansia</taxon>
    </lineage>
</organism>
<evidence type="ECO:0000313" key="3">
    <source>
        <dbReference type="EMBL" id="KAJ2850623.1"/>
    </source>
</evidence>
<dbReference type="EMBL" id="JANBUW010000027">
    <property type="protein sequence ID" value="KAJ2850623.1"/>
    <property type="molecule type" value="Genomic_DNA"/>
</dbReference>
<evidence type="ECO:0000256" key="2">
    <source>
        <dbReference type="SAM" id="Phobius"/>
    </source>
</evidence>
<reference evidence="3" key="1">
    <citation type="submission" date="2022-07" db="EMBL/GenBank/DDBJ databases">
        <title>Phylogenomic reconstructions and comparative analyses of Kickxellomycotina fungi.</title>
        <authorList>
            <person name="Reynolds N.K."/>
            <person name="Stajich J.E."/>
            <person name="Barry K."/>
            <person name="Grigoriev I.V."/>
            <person name="Crous P."/>
            <person name="Smith M.E."/>
        </authorList>
    </citation>
    <scope>NUCLEOTIDE SEQUENCE</scope>
    <source>
        <strain evidence="3">NRRL 1566</strain>
    </source>
</reference>
<keyword evidence="4" id="KW-1185">Reference proteome</keyword>
<dbReference type="AlphaFoldDB" id="A0A9W8I8G5"/>
<feature type="compositionally biased region" description="Basic and acidic residues" evidence="1">
    <location>
        <begin position="139"/>
        <end position="176"/>
    </location>
</feature>
<keyword evidence="2" id="KW-0472">Membrane</keyword>
<feature type="region of interest" description="Disordered" evidence="1">
    <location>
        <begin position="1"/>
        <end position="25"/>
    </location>
</feature>
<name>A0A9W8I8G5_9FUNG</name>
<proteinExistence type="predicted"/>
<comment type="caution">
    <text evidence="3">The sequence shown here is derived from an EMBL/GenBank/DDBJ whole genome shotgun (WGS) entry which is preliminary data.</text>
</comment>
<evidence type="ECO:0000313" key="4">
    <source>
        <dbReference type="Proteomes" id="UP001139887"/>
    </source>
</evidence>